<proteinExistence type="predicted"/>
<comment type="caution">
    <text evidence="1">The sequence shown here is derived from an EMBL/GenBank/DDBJ whole genome shotgun (WGS) entry which is preliminary data.</text>
</comment>
<accession>A0ABV6BMG0</accession>
<dbReference type="EMBL" id="JBHLYW010000007">
    <property type="protein sequence ID" value="MFC0076630.1"/>
    <property type="molecule type" value="Genomic_DNA"/>
</dbReference>
<organism evidence="1 2">
    <name type="scientific">Flavobacterium procerum</name>
    <dbReference type="NCBI Taxonomy" id="1455569"/>
    <lineage>
        <taxon>Bacteria</taxon>
        <taxon>Pseudomonadati</taxon>
        <taxon>Bacteroidota</taxon>
        <taxon>Flavobacteriia</taxon>
        <taxon>Flavobacteriales</taxon>
        <taxon>Flavobacteriaceae</taxon>
        <taxon>Flavobacterium</taxon>
    </lineage>
</organism>
<evidence type="ECO:0000313" key="1">
    <source>
        <dbReference type="EMBL" id="MFC0076630.1"/>
    </source>
</evidence>
<keyword evidence="2" id="KW-1185">Reference proteome</keyword>
<protein>
    <submittedName>
        <fullName evidence="1">Uncharacterized protein</fullName>
    </submittedName>
</protein>
<reference evidence="1 2" key="1">
    <citation type="submission" date="2024-09" db="EMBL/GenBank/DDBJ databases">
        <authorList>
            <person name="Sun Q."/>
            <person name="Mori K."/>
        </authorList>
    </citation>
    <scope>NUCLEOTIDE SEQUENCE [LARGE SCALE GENOMIC DNA]</scope>
    <source>
        <strain evidence="1 2">CGMCC 1.12926</strain>
    </source>
</reference>
<gene>
    <name evidence="1" type="ORF">ACFFLS_06250</name>
</gene>
<dbReference type="RefSeq" id="WP_379685677.1">
    <property type="nucleotide sequence ID" value="NZ_JBHLYW010000007.1"/>
</dbReference>
<name>A0ABV6BMG0_9FLAO</name>
<evidence type="ECO:0000313" key="2">
    <source>
        <dbReference type="Proteomes" id="UP001589734"/>
    </source>
</evidence>
<sequence length="69" mass="7756">MEDIEIIAEVENDITIPRSRKFSTNLSNVFVYNIEGEIDDATRQSITNTIEAHGGRNGFRAIVTFNVVL</sequence>
<dbReference type="Proteomes" id="UP001589734">
    <property type="component" value="Unassembled WGS sequence"/>
</dbReference>